<gene>
    <name evidence="3" type="ORF">ACHAWO_005829</name>
</gene>
<protein>
    <submittedName>
        <fullName evidence="3">Uncharacterized protein</fullName>
    </submittedName>
</protein>
<feature type="region of interest" description="Disordered" evidence="1">
    <location>
        <begin position="131"/>
        <end position="150"/>
    </location>
</feature>
<evidence type="ECO:0000313" key="4">
    <source>
        <dbReference type="Proteomes" id="UP001530400"/>
    </source>
</evidence>
<keyword evidence="2" id="KW-0732">Signal</keyword>
<feature type="chain" id="PRO_5044772640" evidence="2">
    <location>
        <begin position="18"/>
        <end position="150"/>
    </location>
</feature>
<organism evidence="3 4">
    <name type="scientific">Cyclotella atomus</name>
    <dbReference type="NCBI Taxonomy" id="382360"/>
    <lineage>
        <taxon>Eukaryota</taxon>
        <taxon>Sar</taxon>
        <taxon>Stramenopiles</taxon>
        <taxon>Ochrophyta</taxon>
        <taxon>Bacillariophyta</taxon>
        <taxon>Coscinodiscophyceae</taxon>
        <taxon>Thalassiosirophycidae</taxon>
        <taxon>Stephanodiscales</taxon>
        <taxon>Stephanodiscaceae</taxon>
        <taxon>Cyclotella</taxon>
    </lineage>
</organism>
<name>A0ABD3PEN8_9STRA</name>
<keyword evidence="4" id="KW-1185">Reference proteome</keyword>
<feature type="signal peptide" evidence="2">
    <location>
        <begin position="1"/>
        <end position="17"/>
    </location>
</feature>
<comment type="caution">
    <text evidence="3">The sequence shown here is derived from an EMBL/GenBank/DDBJ whole genome shotgun (WGS) entry which is preliminary data.</text>
</comment>
<evidence type="ECO:0000313" key="3">
    <source>
        <dbReference type="EMBL" id="KAL3786337.1"/>
    </source>
</evidence>
<dbReference type="EMBL" id="JALLPJ020000654">
    <property type="protein sequence ID" value="KAL3786337.1"/>
    <property type="molecule type" value="Genomic_DNA"/>
</dbReference>
<proteinExistence type="predicted"/>
<accession>A0ABD3PEN8</accession>
<dbReference type="AlphaFoldDB" id="A0ABD3PEN8"/>
<dbReference type="Proteomes" id="UP001530400">
    <property type="component" value="Unassembled WGS sequence"/>
</dbReference>
<evidence type="ECO:0000256" key="2">
    <source>
        <dbReference type="SAM" id="SignalP"/>
    </source>
</evidence>
<sequence>MMYRLALLSALVVGSNAFMMPHVPMRTQSSVARNLIMTEEEISAVLDKAHACVESECAVDDVDILIAELKDQQKVLSTRLEHIMNVVAHLQHANEQKDRKKEDVRTIVKDMLRVFSTDSGKYAISFSGDIGDGPTTAYDALPPKPWKGSP</sequence>
<reference evidence="3 4" key="1">
    <citation type="submission" date="2024-10" db="EMBL/GenBank/DDBJ databases">
        <title>Updated reference genomes for cyclostephanoid diatoms.</title>
        <authorList>
            <person name="Roberts W.R."/>
            <person name="Alverson A.J."/>
        </authorList>
    </citation>
    <scope>NUCLEOTIDE SEQUENCE [LARGE SCALE GENOMIC DNA]</scope>
    <source>
        <strain evidence="3 4">AJA010-31</strain>
    </source>
</reference>
<evidence type="ECO:0000256" key="1">
    <source>
        <dbReference type="SAM" id="MobiDB-lite"/>
    </source>
</evidence>